<keyword evidence="7" id="KW-1185">Reference proteome</keyword>
<keyword evidence="1" id="KW-0677">Repeat</keyword>
<gene>
    <name evidence="6" type="ORF">ODALV1_LOCUS30156</name>
</gene>
<feature type="domain" description="CUB" evidence="5">
    <location>
        <begin position="55"/>
        <end position="165"/>
    </location>
</feature>
<proteinExistence type="predicted"/>
<dbReference type="EMBL" id="CAXLJM020000160">
    <property type="protein sequence ID" value="CAL8144316.1"/>
    <property type="molecule type" value="Genomic_DNA"/>
</dbReference>
<dbReference type="PANTHER" id="PTHR24251">
    <property type="entry name" value="OVOCHYMASE-RELATED"/>
    <property type="match status" value="1"/>
</dbReference>
<name>A0ABP1S6A9_9HEXA</name>
<comment type="caution">
    <text evidence="6">The sequence shown here is derived from an EMBL/GenBank/DDBJ whole genome shotgun (WGS) entry which is preliminary data.</text>
</comment>
<dbReference type="SUPFAM" id="SSF49854">
    <property type="entry name" value="Spermadhesin, CUB domain"/>
    <property type="match status" value="1"/>
</dbReference>
<dbReference type="SMART" id="SM00042">
    <property type="entry name" value="CUB"/>
    <property type="match status" value="1"/>
</dbReference>
<feature type="signal peptide" evidence="4">
    <location>
        <begin position="1"/>
        <end position="25"/>
    </location>
</feature>
<evidence type="ECO:0000256" key="3">
    <source>
        <dbReference type="PROSITE-ProRule" id="PRU00059"/>
    </source>
</evidence>
<reference evidence="6 7" key="1">
    <citation type="submission" date="2024-08" db="EMBL/GenBank/DDBJ databases">
        <authorList>
            <person name="Cucini C."/>
            <person name="Frati F."/>
        </authorList>
    </citation>
    <scope>NUCLEOTIDE SEQUENCE [LARGE SCALE GENOMIC DNA]</scope>
</reference>
<feature type="chain" id="PRO_5045471496" description="CUB domain-containing protein" evidence="4">
    <location>
        <begin position="26"/>
        <end position="192"/>
    </location>
</feature>
<keyword evidence="4" id="KW-0732">Signal</keyword>
<evidence type="ECO:0000313" key="6">
    <source>
        <dbReference type="EMBL" id="CAL8144316.1"/>
    </source>
</evidence>
<evidence type="ECO:0000259" key="5">
    <source>
        <dbReference type="PROSITE" id="PS01180"/>
    </source>
</evidence>
<dbReference type="CDD" id="cd00041">
    <property type="entry name" value="CUB"/>
    <property type="match status" value="1"/>
</dbReference>
<evidence type="ECO:0000313" key="7">
    <source>
        <dbReference type="Proteomes" id="UP001642540"/>
    </source>
</evidence>
<dbReference type="InterPro" id="IPR035914">
    <property type="entry name" value="Sperma_CUB_dom_sf"/>
</dbReference>
<dbReference type="Gene3D" id="2.60.120.290">
    <property type="entry name" value="Spermadhesin, CUB domain"/>
    <property type="match status" value="1"/>
</dbReference>
<keyword evidence="2 3" id="KW-1015">Disulfide bond</keyword>
<evidence type="ECO:0000256" key="4">
    <source>
        <dbReference type="SAM" id="SignalP"/>
    </source>
</evidence>
<evidence type="ECO:0000256" key="1">
    <source>
        <dbReference type="ARBA" id="ARBA00022737"/>
    </source>
</evidence>
<dbReference type="Pfam" id="PF00431">
    <property type="entry name" value="CUB"/>
    <property type="match status" value="1"/>
</dbReference>
<evidence type="ECO:0000256" key="2">
    <source>
        <dbReference type="ARBA" id="ARBA00023157"/>
    </source>
</evidence>
<feature type="disulfide bond" evidence="3">
    <location>
        <begin position="110"/>
        <end position="127"/>
    </location>
</feature>
<dbReference type="InterPro" id="IPR000859">
    <property type="entry name" value="CUB_dom"/>
</dbReference>
<sequence length="192" mass="21148">MEKANFLIVFAMVTIWVTLKDTALGASIKNDVREPRQVVIGNGTNNSTFEYGVGCGTIRVHPNYVIQIQSTNFGVGNYYNKDACTWTFTAESCALSVYCPCFDIPSSLGCLEDYLKIGHLHFHDKFCGENTPIGVYRATSDFLTLRFRSDYKGSGGGFLCYVRCTATGLADPIAPNVTCPNNTQNRYGNAVF</sequence>
<organism evidence="6 7">
    <name type="scientific">Orchesella dallaii</name>
    <dbReference type="NCBI Taxonomy" id="48710"/>
    <lineage>
        <taxon>Eukaryota</taxon>
        <taxon>Metazoa</taxon>
        <taxon>Ecdysozoa</taxon>
        <taxon>Arthropoda</taxon>
        <taxon>Hexapoda</taxon>
        <taxon>Collembola</taxon>
        <taxon>Entomobryomorpha</taxon>
        <taxon>Entomobryoidea</taxon>
        <taxon>Orchesellidae</taxon>
        <taxon>Orchesellinae</taxon>
        <taxon>Orchesella</taxon>
    </lineage>
</organism>
<accession>A0ABP1S6A9</accession>
<dbReference type="PROSITE" id="PS01180">
    <property type="entry name" value="CUB"/>
    <property type="match status" value="1"/>
</dbReference>
<protein>
    <recommendedName>
        <fullName evidence="5">CUB domain-containing protein</fullName>
    </recommendedName>
</protein>
<dbReference type="Proteomes" id="UP001642540">
    <property type="component" value="Unassembled WGS sequence"/>
</dbReference>
<comment type="caution">
    <text evidence="3">Lacks conserved residue(s) required for the propagation of feature annotation.</text>
</comment>